<keyword evidence="2" id="KW-1185">Reference proteome</keyword>
<protein>
    <submittedName>
        <fullName evidence="1">Uncharacterized protein</fullName>
    </submittedName>
</protein>
<reference evidence="1" key="1">
    <citation type="submission" date="2020-05" db="EMBL/GenBank/DDBJ databases">
        <title>Large-scale comparative analyses of tick genomes elucidate their genetic diversity and vector capacities.</title>
        <authorList>
            <person name="Jia N."/>
            <person name="Wang J."/>
            <person name="Shi W."/>
            <person name="Du L."/>
            <person name="Sun Y."/>
            <person name="Zhan W."/>
            <person name="Jiang J."/>
            <person name="Wang Q."/>
            <person name="Zhang B."/>
            <person name="Ji P."/>
            <person name="Sakyi L.B."/>
            <person name="Cui X."/>
            <person name="Yuan T."/>
            <person name="Jiang B."/>
            <person name="Yang W."/>
            <person name="Lam T.T.-Y."/>
            <person name="Chang Q."/>
            <person name="Ding S."/>
            <person name="Wang X."/>
            <person name="Zhu J."/>
            <person name="Ruan X."/>
            <person name="Zhao L."/>
            <person name="Wei J."/>
            <person name="Que T."/>
            <person name="Du C."/>
            <person name="Cheng J."/>
            <person name="Dai P."/>
            <person name="Han X."/>
            <person name="Huang E."/>
            <person name="Gao Y."/>
            <person name="Liu J."/>
            <person name="Shao H."/>
            <person name="Ye R."/>
            <person name="Li L."/>
            <person name="Wei W."/>
            <person name="Wang X."/>
            <person name="Wang C."/>
            <person name="Yang T."/>
            <person name="Huo Q."/>
            <person name="Li W."/>
            <person name="Guo W."/>
            <person name="Chen H."/>
            <person name="Zhou L."/>
            <person name="Ni X."/>
            <person name="Tian J."/>
            <person name="Zhou Y."/>
            <person name="Sheng Y."/>
            <person name="Liu T."/>
            <person name="Pan Y."/>
            <person name="Xia L."/>
            <person name="Li J."/>
            <person name="Zhao F."/>
            <person name="Cao W."/>
        </authorList>
    </citation>
    <scope>NUCLEOTIDE SEQUENCE</scope>
    <source>
        <strain evidence="1">Dsil-2018</strain>
    </source>
</reference>
<proteinExistence type="predicted"/>
<organism evidence="1 2">
    <name type="scientific">Dermacentor silvarum</name>
    <name type="common">Tick</name>
    <dbReference type="NCBI Taxonomy" id="543639"/>
    <lineage>
        <taxon>Eukaryota</taxon>
        <taxon>Metazoa</taxon>
        <taxon>Ecdysozoa</taxon>
        <taxon>Arthropoda</taxon>
        <taxon>Chelicerata</taxon>
        <taxon>Arachnida</taxon>
        <taxon>Acari</taxon>
        <taxon>Parasitiformes</taxon>
        <taxon>Ixodida</taxon>
        <taxon>Ixodoidea</taxon>
        <taxon>Ixodidae</taxon>
        <taxon>Rhipicephalinae</taxon>
        <taxon>Dermacentor</taxon>
    </lineage>
</organism>
<comment type="caution">
    <text evidence="1">The sequence shown here is derived from an EMBL/GenBank/DDBJ whole genome shotgun (WGS) entry which is preliminary data.</text>
</comment>
<evidence type="ECO:0000313" key="1">
    <source>
        <dbReference type="EMBL" id="KAH7946435.1"/>
    </source>
</evidence>
<dbReference type="Proteomes" id="UP000821865">
    <property type="component" value="Chromosome 6"/>
</dbReference>
<sequence length="231" mass="25451">MPPGTAAMPEDEDVAAEWTAVETMCETGNFGESTLVARRMHKSFGALQAVKELSFALRPAECFGLLGVNGAGKSTTFRMLTGLTQMTYGEAFMRDAVLSQDPRKWQSRIGYCPQVNALIGKLTAYESLYLFGRLRGVPEESLPDAIERIIDIADLREHAAKKCDYYSGGNLRKLSIAVALVGLPEVVFLDEPYAGVDVLARARIDKKLNRIKERTGCSIVLTSHRYRLAPC</sequence>
<gene>
    <name evidence="1" type="ORF">HPB49_024941</name>
</gene>
<accession>A0ACB8CNK6</accession>
<name>A0ACB8CNK6_DERSI</name>
<dbReference type="EMBL" id="CM023475">
    <property type="protein sequence ID" value="KAH7946435.1"/>
    <property type="molecule type" value="Genomic_DNA"/>
</dbReference>
<evidence type="ECO:0000313" key="2">
    <source>
        <dbReference type="Proteomes" id="UP000821865"/>
    </source>
</evidence>